<feature type="transmembrane region" description="Helical" evidence="26">
    <location>
        <begin position="41"/>
        <end position="65"/>
    </location>
</feature>
<comment type="caution">
    <text evidence="29">The sequence shown here is derived from an EMBL/GenBank/DDBJ whole genome shotgun (WGS) entry which is preliminary data.</text>
</comment>
<comment type="pathway">
    <text evidence="4">Energy metabolism; oxidative phosphorylation.</text>
</comment>
<keyword evidence="9" id="KW-0723">Serine/threonine-protein kinase</keyword>
<dbReference type="InterPro" id="IPR017892">
    <property type="entry name" value="Pkinase_C"/>
</dbReference>
<evidence type="ECO:0000256" key="19">
    <source>
        <dbReference type="ARBA" id="ARBA00022989"/>
    </source>
</evidence>
<dbReference type="SUPFAM" id="SSF56112">
    <property type="entry name" value="Protein kinase-like (PK-like)"/>
    <property type="match status" value="1"/>
</dbReference>
<dbReference type="GO" id="GO:0006123">
    <property type="term" value="P:mitochondrial electron transport, cytochrome c to oxygen"/>
    <property type="evidence" value="ECO:0007669"/>
    <property type="project" value="InterPro"/>
</dbReference>
<keyword evidence="10" id="KW-0597">Phosphoprotein</keyword>
<protein>
    <recommendedName>
        <fullName evidence="7">non-specific serine/threonine protein kinase</fullName>
        <ecNumber evidence="7">2.7.11.1</ecNumber>
    </recommendedName>
</protein>
<comment type="subcellular location">
    <subcellularLocation>
        <location evidence="3">Cytoplasm</location>
    </subcellularLocation>
    <subcellularLocation>
        <location evidence="2">Mitochondrion inner membrane</location>
        <topology evidence="2">Single-pass membrane protein</topology>
    </subcellularLocation>
</comment>
<feature type="region of interest" description="Disordered" evidence="25">
    <location>
        <begin position="750"/>
        <end position="782"/>
    </location>
</feature>
<evidence type="ECO:0000256" key="24">
    <source>
        <dbReference type="ARBA" id="ARBA00048679"/>
    </source>
</evidence>
<keyword evidence="14" id="KW-0547">Nucleotide-binding</keyword>
<keyword evidence="30" id="KW-1185">Reference proteome</keyword>
<evidence type="ECO:0000256" key="4">
    <source>
        <dbReference type="ARBA" id="ARBA00004673"/>
    </source>
</evidence>
<sequence>MMVNGVLRMMGNVSVMKRTHPKEILTETRKMIHSKSPRNKIGAAQSFFVMSVFAAAMLTPAAWILHHLPEYRQRSKQRDRCVTSGANRVNWLRGGGFQFKIVRWNRLSPDGTRGRMKTPGPAPLRKPSELEKKRDSETNLSNFWRNFKPHRKVAVVKMKHTERVYAMKILNKWEMLKRAEYLVMDYYVGGDLLTLLSKFEDRLPEDMAKFYVAEMVLAIHSIHQQHYIHRDIKPDNVLLDVNGHIRLADFGSCLRMMEDGTVQSSVAVGTPDYISPEILQAMEDGMGRYGPECDWWSLGVCMYEMLYGETPFYAESLVETYGKIMNHEERFQFPSHVADVSEDAKDLIQRLLCSRERRLGLNGISDFKSHPFFSGIDWDNIRSAEAPYIPDVSSPTDTSNFDVDDDVLKNPDISPPVSHTGFTGQHLPFVGFTYTTDSCFSDHGSVSRAGLCLRQEEEGGGGGGGGQEVEVFERRIRRLEQEKQELNRKLQESTQALQAPTRGGTLTRDKEIKKLNEEIERLKKKLADSDRLEHQLEEAVTLRQDYESSASKLKTLEKQVKTLRQEKDDVHKQLSDSLERLRSQTKELKEAHSQRKLALQEFSELSERMAELRSSKQRLSRQLRDKEEEMDALLQKMDAMRQEIRKTEKSRKERLPPSSGHQDDGLETLRLSSLGTRPLPESGVATPPRKPWPPIGGDRRDPLWKVRRSQKLDMSARLELQSALDAEIRAKQLIQEELRKVKAANINLESKLKESEERSREMGEQMENLKKEMEESRSRSDK</sequence>
<evidence type="ECO:0000256" key="7">
    <source>
        <dbReference type="ARBA" id="ARBA00012513"/>
    </source>
</evidence>
<dbReference type="PROSITE" id="PS51285">
    <property type="entry name" value="AGC_KINASE_CTER"/>
    <property type="match status" value="1"/>
</dbReference>
<evidence type="ECO:0000259" key="28">
    <source>
        <dbReference type="PROSITE" id="PS51285"/>
    </source>
</evidence>
<dbReference type="SMART" id="SM00220">
    <property type="entry name" value="S_TKc"/>
    <property type="match status" value="1"/>
</dbReference>
<evidence type="ECO:0000256" key="15">
    <source>
        <dbReference type="ARBA" id="ARBA00022777"/>
    </source>
</evidence>
<dbReference type="CDD" id="cd00930">
    <property type="entry name" value="Cyt_c_Oxidase_VIII"/>
    <property type="match status" value="1"/>
</dbReference>
<dbReference type="GO" id="GO:0031032">
    <property type="term" value="P:actomyosin structure organization"/>
    <property type="evidence" value="ECO:0007669"/>
    <property type="project" value="TreeGrafter"/>
</dbReference>
<dbReference type="InterPro" id="IPR011009">
    <property type="entry name" value="Kinase-like_dom_sf"/>
</dbReference>
<evidence type="ECO:0000256" key="18">
    <source>
        <dbReference type="ARBA" id="ARBA00022946"/>
    </source>
</evidence>
<evidence type="ECO:0000256" key="13">
    <source>
        <dbReference type="ARBA" id="ARBA00022723"/>
    </source>
</evidence>
<feature type="non-terminal residue" evidence="29">
    <location>
        <position position="782"/>
    </location>
</feature>
<keyword evidence="16" id="KW-0999">Mitochondrion inner membrane</keyword>
<dbReference type="Gene3D" id="1.10.510.10">
    <property type="entry name" value="Transferase(Phosphotransferase) domain 1"/>
    <property type="match status" value="1"/>
</dbReference>
<evidence type="ECO:0000256" key="17">
    <source>
        <dbReference type="ARBA" id="ARBA00022840"/>
    </source>
</evidence>
<dbReference type="PANTHER" id="PTHR22988">
    <property type="entry name" value="MYOTONIC DYSTROPHY S/T KINASE-RELATED"/>
    <property type="match status" value="1"/>
</dbReference>
<keyword evidence="11" id="KW-0808">Transferase</keyword>
<evidence type="ECO:0000313" key="29">
    <source>
        <dbReference type="EMBL" id="GLD72016.1"/>
    </source>
</evidence>
<evidence type="ECO:0000259" key="27">
    <source>
        <dbReference type="PROSITE" id="PS50011"/>
    </source>
</evidence>
<dbReference type="SUPFAM" id="SSF81431">
    <property type="entry name" value="Mitochondrial cytochrome c oxidase subunit VIIIb (aka IX)"/>
    <property type="match status" value="1"/>
</dbReference>
<evidence type="ECO:0000256" key="26">
    <source>
        <dbReference type="SAM" id="Phobius"/>
    </source>
</evidence>
<dbReference type="InterPro" id="IPR014930">
    <property type="entry name" value="Myotonic_dystrophy_kinase_coil"/>
</dbReference>
<comment type="cofactor">
    <cofactor evidence="1">
        <name>Mg(2+)</name>
        <dbReference type="ChEBI" id="CHEBI:18420"/>
    </cofactor>
</comment>
<dbReference type="Pfam" id="PF02285">
    <property type="entry name" value="COX8"/>
    <property type="match status" value="1"/>
</dbReference>
<dbReference type="GO" id="GO:0046872">
    <property type="term" value="F:metal ion binding"/>
    <property type="evidence" value="ECO:0007669"/>
    <property type="project" value="UniProtKB-KW"/>
</dbReference>
<comment type="catalytic activity">
    <reaction evidence="24">
        <text>L-seryl-[protein] + ATP = O-phospho-L-seryl-[protein] + ADP + H(+)</text>
        <dbReference type="Rhea" id="RHEA:17989"/>
        <dbReference type="Rhea" id="RHEA-COMP:9863"/>
        <dbReference type="Rhea" id="RHEA-COMP:11604"/>
        <dbReference type="ChEBI" id="CHEBI:15378"/>
        <dbReference type="ChEBI" id="CHEBI:29999"/>
        <dbReference type="ChEBI" id="CHEBI:30616"/>
        <dbReference type="ChEBI" id="CHEBI:83421"/>
        <dbReference type="ChEBI" id="CHEBI:456216"/>
        <dbReference type="EC" id="2.7.11.1"/>
    </reaction>
</comment>
<comment type="similarity">
    <text evidence="5">Belongs to the protein kinase superfamily. AGC Ser/Thr protein kinase family. DMPK subfamily.</text>
</comment>
<dbReference type="PROSITE" id="PS50011">
    <property type="entry name" value="PROTEIN_KINASE_DOM"/>
    <property type="match status" value="1"/>
</dbReference>
<feature type="domain" description="AGC-kinase C-terminal" evidence="28">
    <location>
        <begin position="374"/>
        <end position="444"/>
    </location>
</feature>
<keyword evidence="20" id="KW-0175">Coiled coil</keyword>
<evidence type="ECO:0000256" key="23">
    <source>
        <dbReference type="ARBA" id="ARBA00047899"/>
    </source>
</evidence>
<evidence type="ECO:0000256" key="5">
    <source>
        <dbReference type="ARBA" id="ARBA00005719"/>
    </source>
</evidence>
<evidence type="ECO:0000256" key="14">
    <source>
        <dbReference type="ARBA" id="ARBA00022741"/>
    </source>
</evidence>
<keyword evidence="18" id="KW-0809">Transit peptide</keyword>
<name>A0AAD3RKQ0_LATJO</name>
<evidence type="ECO:0000256" key="16">
    <source>
        <dbReference type="ARBA" id="ARBA00022792"/>
    </source>
</evidence>
<keyword evidence="22 26" id="KW-0472">Membrane</keyword>
<dbReference type="Gene3D" id="1.20.5.340">
    <property type="match status" value="1"/>
</dbReference>
<dbReference type="Pfam" id="PF00433">
    <property type="entry name" value="Pkinase_C"/>
    <property type="match status" value="1"/>
</dbReference>
<keyword evidence="8" id="KW-0963">Cytoplasm</keyword>
<feature type="region of interest" description="Disordered" evidence="25">
    <location>
        <begin position="644"/>
        <end position="701"/>
    </location>
</feature>
<dbReference type="InterPro" id="IPR003205">
    <property type="entry name" value="Cyt_c_oxidase_su8"/>
</dbReference>
<evidence type="ECO:0000256" key="25">
    <source>
        <dbReference type="SAM" id="MobiDB-lite"/>
    </source>
</evidence>
<dbReference type="GO" id="GO:0005856">
    <property type="term" value="C:cytoskeleton"/>
    <property type="evidence" value="ECO:0007669"/>
    <property type="project" value="TreeGrafter"/>
</dbReference>
<dbReference type="Gene3D" id="4.10.81.10">
    <property type="entry name" value="Cytochrome c oxidase, subunit 8"/>
    <property type="match status" value="1"/>
</dbReference>
<dbReference type="InterPro" id="IPR036548">
    <property type="entry name" value="Cyt_c_oxidase_su8_sf"/>
</dbReference>
<dbReference type="Gene3D" id="3.30.200.20">
    <property type="entry name" value="Phosphorylase Kinase, domain 1"/>
    <property type="match status" value="2"/>
</dbReference>
<dbReference type="InterPro" id="IPR000961">
    <property type="entry name" value="AGC-kinase_C"/>
</dbReference>
<evidence type="ECO:0000256" key="20">
    <source>
        <dbReference type="ARBA" id="ARBA00023054"/>
    </source>
</evidence>
<evidence type="ECO:0000256" key="12">
    <source>
        <dbReference type="ARBA" id="ARBA00022692"/>
    </source>
</evidence>
<dbReference type="GO" id="GO:0004674">
    <property type="term" value="F:protein serine/threonine kinase activity"/>
    <property type="evidence" value="ECO:0007669"/>
    <property type="project" value="UniProtKB-KW"/>
</dbReference>
<dbReference type="EMBL" id="BRZM01000827">
    <property type="protein sequence ID" value="GLD72016.1"/>
    <property type="molecule type" value="Genomic_DNA"/>
</dbReference>
<keyword evidence="17" id="KW-0067">ATP-binding</keyword>
<keyword evidence="19 26" id="KW-1133">Transmembrane helix</keyword>
<dbReference type="InterPro" id="IPR008271">
    <property type="entry name" value="Ser/Thr_kinase_AS"/>
</dbReference>
<evidence type="ECO:0000256" key="9">
    <source>
        <dbReference type="ARBA" id="ARBA00022527"/>
    </source>
</evidence>
<dbReference type="Proteomes" id="UP001279410">
    <property type="component" value="Unassembled WGS sequence"/>
</dbReference>
<keyword evidence="12 26" id="KW-0812">Transmembrane</keyword>
<comment type="similarity">
    <text evidence="6">Belongs to the cytochrome c oxidase VIII family.</text>
</comment>
<proteinExistence type="inferred from homology"/>
<evidence type="ECO:0000256" key="8">
    <source>
        <dbReference type="ARBA" id="ARBA00022490"/>
    </source>
</evidence>
<feature type="compositionally biased region" description="Basic and acidic residues" evidence="25">
    <location>
        <begin position="644"/>
        <end position="655"/>
    </location>
</feature>
<feature type="region of interest" description="Disordered" evidence="25">
    <location>
        <begin position="110"/>
        <end position="137"/>
    </location>
</feature>
<evidence type="ECO:0000256" key="3">
    <source>
        <dbReference type="ARBA" id="ARBA00004496"/>
    </source>
</evidence>
<dbReference type="InterPro" id="IPR050839">
    <property type="entry name" value="Rho-assoc_Ser/Thr_Kinase"/>
</dbReference>
<dbReference type="InterPro" id="IPR000719">
    <property type="entry name" value="Prot_kinase_dom"/>
</dbReference>
<keyword evidence="13" id="KW-0479">Metal-binding</keyword>
<dbReference type="Pfam" id="PF00069">
    <property type="entry name" value="Pkinase"/>
    <property type="match status" value="1"/>
</dbReference>
<dbReference type="InterPro" id="IPR031597">
    <property type="entry name" value="KELK"/>
</dbReference>
<accession>A0AAD3RKQ0</accession>
<evidence type="ECO:0000313" key="30">
    <source>
        <dbReference type="Proteomes" id="UP001279410"/>
    </source>
</evidence>
<gene>
    <name evidence="29" type="ORF">AKAME5_002334000</name>
</gene>
<dbReference type="PROSITE" id="PS00108">
    <property type="entry name" value="PROTEIN_KINASE_ST"/>
    <property type="match status" value="1"/>
</dbReference>
<organism evidence="29 30">
    <name type="scientific">Lates japonicus</name>
    <name type="common">Japanese lates</name>
    <dbReference type="NCBI Taxonomy" id="270547"/>
    <lineage>
        <taxon>Eukaryota</taxon>
        <taxon>Metazoa</taxon>
        <taxon>Chordata</taxon>
        <taxon>Craniata</taxon>
        <taxon>Vertebrata</taxon>
        <taxon>Euteleostomi</taxon>
        <taxon>Actinopterygii</taxon>
        <taxon>Neopterygii</taxon>
        <taxon>Teleostei</taxon>
        <taxon>Neoteleostei</taxon>
        <taxon>Acanthomorphata</taxon>
        <taxon>Carangaria</taxon>
        <taxon>Carangaria incertae sedis</taxon>
        <taxon>Centropomidae</taxon>
        <taxon>Lates</taxon>
    </lineage>
</organism>
<dbReference type="GO" id="GO:0005524">
    <property type="term" value="F:ATP binding"/>
    <property type="evidence" value="ECO:0007669"/>
    <property type="project" value="UniProtKB-KW"/>
</dbReference>
<dbReference type="AlphaFoldDB" id="A0AAD3RKQ0"/>
<evidence type="ECO:0000256" key="2">
    <source>
        <dbReference type="ARBA" id="ARBA00004434"/>
    </source>
</evidence>
<evidence type="ECO:0000256" key="11">
    <source>
        <dbReference type="ARBA" id="ARBA00022679"/>
    </source>
</evidence>
<evidence type="ECO:0000256" key="1">
    <source>
        <dbReference type="ARBA" id="ARBA00001946"/>
    </source>
</evidence>
<evidence type="ECO:0000256" key="10">
    <source>
        <dbReference type="ARBA" id="ARBA00022553"/>
    </source>
</evidence>
<dbReference type="GO" id="GO:0005743">
    <property type="term" value="C:mitochondrial inner membrane"/>
    <property type="evidence" value="ECO:0007669"/>
    <property type="project" value="UniProtKB-SubCell"/>
</dbReference>
<keyword evidence="21" id="KW-0496">Mitochondrion</keyword>
<dbReference type="FunFam" id="1.10.510.10:FF:000014">
    <property type="entry name" value="Non-specific serine/threonine protein kinase"/>
    <property type="match status" value="1"/>
</dbReference>
<evidence type="ECO:0000256" key="21">
    <source>
        <dbReference type="ARBA" id="ARBA00023128"/>
    </source>
</evidence>
<keyword evidence="15 29" id="KW-0418">Kinase</keyword>
<feature type="compositionally biased region" description="Basic and acidic residues" evidence="25">
    <location>
        <begin position="126"/>
        <end position="137"/>
    </location>
</feature>
<dbReference type="EC" id="2.7.11.1" evidence="7"/>
<dbReference type="Pfam" id="PF15796">
    <property type="entry name" value="KELK"/>
    <property type="match status" value="1"/>
</dbReference>
<dbReference type="GO" id="GO:0045277">
    <property type="term" value="C:respiratory chain complex IV"/>
    <property type="evidence" value="ECO:0007669"/>
    <property type="project" value="InterPro"/>
</dbReference>
<dbReference type="SMART" id="SM00133">
    <property type="entry name" value="S_TK_X"/>
    <property type="match status" value="1"/>
</dbReference>
<evidence type="ECO:0000256" key="6">
    <source>
        <dbReference type="ARBA" id="ARBA00010117"/>
    </source>
</evidence>
<reference evidence="29" key="1">
    <citation type="submission" date="2022-08" db="EMBL/GenBank/DDBJ databases">
        <title>Genome sequencing of akame (Lates japonicus).</title>
        <authorList>
            <person name="Hashiguchi Y."/>
            <person name="Takahashi H."/>
        </authorList>
    </citation>
    <scope>NUCLEOTIDE SEQUENCE</scope>
    <source>
        <strain evidence="29">Kochi</strain>
    </source>
</reference>
<dbReference type="PANTHER" id="PTHR22988:SF34">
    <property type="entry name" value="SERINE_THREONINE-PROTEIN KINASE MRCK BETA"/>
    <property type="match status" value="1"/>
</dbReference>
<dbReference type="Pfam" id="PF08826">
    <property type="entry name" value="DMPK_coil"/>
    <property type="match status" value="1"/>
</dbReference>
<comment type="catalytic activity">
    <reaction evidence="23">
        <text>L-threonyl-[protein] + ATP = O-phospho-L-threonyl-[protein] + ADP + H(+)</text>
        <dbReference type="Rhea" id="RHEA:46608"/>
        <dbReference type="Rhea" id="RHEA-COMP:11060"/>
        <dbReference type="Rhea" id="RHEA-COMP:11605"/>
        <dbReference type="ChEBI" id="CHEBI:15378"/>
        <dbReference type="ChEBI" id="CHEBI:30013"/>
        <dbReference type="ChEBI" id="CHEBI:30616"/>
        <dbReference type="ChEBI" id="CHEBI:61977"/>
        <dbReference type="ChEBI" id="CHEBI:456216"/>
        <dbReference type="EC" id="2.7.11.1"/>
    </reaction>
</comment>
<feature type="domain" description="Protein kinase" evidence="27">
    <location>
        <begin position="86"/>
        <end position="373"/>
    </location>
</feature>
<evidence type="ECO:0000256" key="22">
    <source>
        <dbReference type="ARBA" id="ARBA00023136"/>
    </source>
</evidence>